<dbReference type="InterPro" id="IPR005532">
    <property type="entry name" value="SUMF_dom"/>
</dbReference>
<dbReference type="PANTHER" id="PTHR23150:SF19">
    <property type="entry name" value="FORMYLGLYCINE-GENERATING ENZYME"/>
    <property type="match status" value="1"/>
</dbReference>
<dbReference type="PANTHER" id="PTHR23150">
    <property type="entry name" value="SULFATASE MODIFYING FACTOR 1, 2"/>
    <property type="match status" value="1"/>
</dbReference>
<evidence type="ECO:0000313" key="2">
    <source>
        <dbReference type="EMBL" id="SVA55178.1"/>
    </source>
</evidence>
<dbReference type="Pfam" id="PF03781">
    <property type="entry name" value="FGE-sulfatase"/>
    <property type="match status" value="1"/>
</dbReference>
<dbReference type="InterPro" id="IPR016187">
    <property type="entry name" value="CTDL_fold"/>
</dbReference>
<dbReference type="InterPro" id="IPR051043">
    <property type="entry name" value="Sulfatase_Mod_Factor_Kinase"/>
</dbReference>
<dbReference type="Gene3D" id="3.90.1580.10">
    <property type="entry name" value="paralog of FGE (formylglycine-generating enzyme)"/>
    <property type="match status" value="1"/>
</dbReference>
<gene>
    <name evidence="2" type="ORF">METZ01_LOCUS108032</name>
</gene>
<dbReference type="InterPro" id="IPR042095">
    <property type="entry name" value="SUMF_sf"/>
</dbReference>
<evidence type="ECO:0000259" key="1">
    <source>
        <dbReference type="Pfam" id="PF03781"/>
    </source>
</evidence>
<dbReference type="SUPFAM" id="SSF56436">
    <property type="entry name" value="C-type lectin-like"/>
    <property type="match status" value="1"/>
</dbReference>
<feature type="domain" description="Sulfatase-modifying factor enzyme-like" evidence="1">
    <location>
        <begin position="18"/>
        <end position="220"/>
    </location>
</feature>
<accession>A0A381WSE7</accession>
<sequence>MSKSSLAPTILNEKDQTLMILIDRGKYLFGEKEMATRKAHPNEQNSQFVTLSAFYIDRTETTVANFKKFQPRYNEKPYADGKPCPQCPAMGIEWSQAHKYCKWAGKRLPNELEWEAAARGNSTFTWPWGNDYLPQNANTFGKEDGYLFAAPVASFPMGASPFGVMDMSGNVWEWVKTESKSSHIVKGGGWTSDKNQSKISFRNSVDAKLKNPTFGFRCARS</sequence>
<organism evidence="2">
    <name type="scientific">marine metagenome</name>
    <dbReference type="NCBI Taxonomy" id="408172"/>
    <lineage>
        <taxon>unclassified sequences</taxon>
        <taxon>metagenomes</taxon>
        <taxon>ecological metagenomes</taxon>
    </lineage>
</organism>
<reference evidence="2" key="1">
    <citation type="submission" date="2018-05" db="EMBL/GenBank/DDBJ databases">
        <authorList>
            <person name="Lanie J.A."/>
            <person name="Ng W.-L."/>
            <person name="Kazmierczak K.M."/>
            <person name="Andrzejewski T.M."/>
            <person name="Davidsen T.M."/>
            <person name="Wayne K.J."/>
            <person name="Tettelin H."/>
            <person name="Glass J.I."/>
            <person name="Rusch D."/>
            <person name="Podicherti R."/>
            <person name="Tsui H.-C.T."/>
            <person name="Winkler M.E."/>
        </authorList>
    </citation>
    <scope>NUCLEOTIDE SEQUENCE</scope>
</reference>
<proteinExistence type="predicted"/>
<name>A0A381WSE7_9ZZZZ</name>
<dbReference type="EMBL" id="UINC01012664">
    <property type="protein sequence ID" value="SVA55178.1"/>
    <property type="molecule type" value="Genomic_DNA"/>
</dbReference>
<dbReference type="GO" id="GO:0120147">
    <property type="term" value="F:formylglycine-generating oxidase activity"/>
    <property type="evidence" value="ECO:0007669"/>
    <property type="project" value="TreeGrafter"/>
</dbReference>
<dbReference type="AlphaFoldDB" id="A0A381WSE7"/>
<protein>
    <recommendedName>
        <fullName evidence="1">Sulfatase-modifying factor enzyme-like domain-containing protein</fullName>
    </recommendedName>
</protein>